<dbReference type="SUPFAM" id="SSF50978">
    <property type="entry name" value="WD40 repeat-like"/>
    <property type="match status" value="2"/>
</dbReference>
<dbReference type="PANTHER" id="PTHR13950">
    <property type="entry name" value="RABCONNECTIN-RELATED"/>
    <property type="match status" value="1"/>
</dbReference>
<evidence type="ECO:0000313" key="5">
    <source>
        <dbReference type="Proteomes" id="UP001438707"/>
    </source>
</evidence>
<dbReference type="GO" id="GO:0043291">
    <property type="term" value="C:RAVE complex"/>
    <property type="evidence" value="ECO:0007669"/>
    <property type="project" value="TreeGrafter"/>
</dbReference>
<feature type="compositionally biased region" description="Low complexity" evidence="2">
    <location>
        <begin position="1441"/>
        <end position="1453"/>
    </location>
</feature>
<accession>A0AAW1R202</accession>
<dbReference type="InterPro" id="IPR036322">
    <property type="entry name" value="WD40_repeat_dom_sf"/>
</dbReference>
<feature type="region of interest" description="Disordered" evidence="2">
    <location>
        <begin position="1190"/>
        <end position="1486"/>
    </location>
</feature>
<keyword evidence="5" id="KW-1185">Reference proteome</keyword>
<feature type="compositionally biased region" description="Basic residues" evidence="2">
    <location>
        <begin position="1467"/>
        <end position="1479"/>
    </location>
</feature>
<dbReference type="InterPro" id="IPR011041">
    <property type="entry name" value="Quinoprot_gluc/sorb_DH_b-prop"/>
</dbReference>
<sequence length="2449" mass="255112">MTPQQVPHLQLGEQISQPTTAVQGFNLAEFQSLQFLHYGTAGGTAVLLHFWTDGRAREVESESYQPPSSLSLDLAFASSAGSRVCHTAWSNNSNKHLLAAVSAGNALQVLSLSGHFHALQGQLLGIAGGLPPSDIREPAFMESAAFTEAPVQPYEHLASAQLPSKIVAIEWTQAADGVLMADDQGSVTLYHLGWPPTSRLSLEDLDTPAAPIKPSLTQAWQGRSSIAVQPQDLITAGACAVAPSASATSGSKTVTVWWPQHVESGTPQAGWAVAEQLRHPAPIAGLQWSPGALQKGVSYSSDEEGDGSAADQVGSSHPALLTLTVEGTMRIWVEVTMESGVGHSFGPALPVVGTPRESSAPGSAHFCMSLVIDPPERAFALELGGLRACWGSPLGLATNRGAGQRAAKVMWIVAIGRDGSGGEGERLLLWVLDGLAGVVISAIPNNVVGSKLLSSPRAVLWGEHQGSLSWPSSLGGKEGKAGQAQISCSVGVEEDAPMLHIFESLRLQEAHEAPADLRCYRIDTVDEVVQGRRSPRAGPEGSPEPWNLSLQSFCQHQVSGHGSPIMCMAAHPQQPVAASLDADGTVLLWALEPLQLLGPAFGPDQPNGLKHQDSMALLDSSLHPSAQPREPAQPVQCPAMCWLELGEPASEGQPVLACAMSDGAVKLLAVRNRATTHSNARLLASLTPPPSHVICAHSLRSLQSSGSATLVALCQPAAQAGQPSASEHPSLLAHWPIPATVLTRTSAQQRAQPAILQPSQTWTFADLGLVAPPKHGSSAAAVGHERGSANVALIAALPGLRMPALVLGGSAGITCLCFTEARGAGSDLHPPTVHVALQGPNPPAAGDQTALAASSSSGLVAAGFHRPHPHRPSSTGLLAIWQPLPTSLIATAASSSHHNSVGGKGVRPGRATASAREAWQLCLVAELGVDSPPTAICWLDHLQAAASALAVAQGPASLAIYAQLPRCRSGSKDHWACLALLQPPALPVCALAIASTGSLLAGLGSQAASIRPFLTSEEPPAAPSSGASRPSACSLAQHLARAAHLPLHHPTALERHLLSNRRAAAISSVQCLLACLESPPPSEAAAHGEQKPYAPPVRTSNVAAANLIRRSSQNGATVLTSPAAAYSNGQLLSNEPGSQPLTPNSGAFVKAADLLEPALLAWAEEVASEPGNAAADRIIAWDDEDSREYMAASSSARAAESSENGALHGTEPFSGKQAPGASESDALRLVPKPAGGLKSASQRVTSAADPGAFEPGAFGMASFGQGNEKADQKNDASSIQPATDPGAFDLSAFGFGMPDGQDEPAKEFGSNSDSQPAADPGAFDPSAFGFGMAPAHNDDEDEENQVAASSQSRPPAADPGAFNPGAFGFGMPNGADDDNDDQEEEVSASSQPTPPAADPGAFDPRAFGFGMPNGVDDNEEQLAPDHQHQPAADPGDEDGMTSRQASSQTASTSGRMPASTSPVPKGQRQKRQAKPRKIHNQAQNIKASGYLSRGDFTKLQQLLHKLGSALAASAEGDTSTEYEDPDDIAELARLQRASQEAHIDRLPRTQLKQLLALAQLLLEDVGRPDMDLNGLDLAAQQALLGIQVAAISAAATDAPSSGGRSATLQSAKLMDGLELSSILWALLSGTPVRLLDTCLRVVHVKAEKAAPIQPKIDFTSRGEGRLDLGFGAERKQQGLGSMGSDHRSWPALRACGAGFWLTDASMARIEAEAVAKATYAATRDPSDVALFYMGLGRKPLLQGLLRSSQQVKLADFLNRDFTEARNKEAACKNAFVLLGQHRYEMAAAFFLLGGAQQDAIGVCAKEIEDPQLALFLCHMLEGPQGPLQHYLITNQLLPHAEEGWLDQLPLAAVRAAAIGSAVALEHDGCPLLALEALQVADITANPQQGASFSSSGQDVLDDVIASHKTLLTASGLAPSAASMGHQGSAASAQRHTLHQLQALVGGGISVDAHAVEQLLEKLAAALRPSLTSQGRRSLELVTSPSGVSEISQLSRASRRTSQGSQKQLGVVEDGLQLFSIDGDKTHAICASAVGEWVAGAGEGRPIVVASNHHGLVETELLADPLGTQDDVLPSTADGKHKGTTFTTMLTGMLEAVRWPPDPWALIAPKEGAASETMSPRVQAKRAHISTATLCAHPSRPIYISGCSTGEIYLWHFGQRMASAGYTPLPASAPSIPSASSLFSAPSKAWNTHTPGVSFAQWGQPQAVRFSDCGEHFAAVGEGGVVATWRVDAPRYLTTDTGSLGRAEWCHQGLARKGVDVVYIGGSNTVLAVGGQGVQGANIVLWDTNAHPRAPPVARMTHHSSLVTALQMLPGGQLLASGDETGELAVKDLRMLGQSSSSASKQTVWNRRGGQRTGPGSGISCLAVGPKPSGRLLLASGSRDGQVCLWSPDKGSLQQAVQMSASQPAPVHMRSRAKGFLSDILRPKPHHSASGVVYSPSFSSLIDRVQ</sequence>
<feature type="compositionally biased region" description="Low complexity" evidence="2">
    <location>
        <begin position="1354"/>
        <end position="1374"/>
    </location>
</feature>
<dbReference type="Gene3D" id="2.130.10.10">
    <property type="entry name" value="YVTN repeat-like/Quinoprotein amine dehydrogenase"/>
    <property type="match status" value="2"/>
</dbReference>
<keyword evidence="1" id="KW-0853">WD repeat</keyword>
<gene>
    <name evidence="4" type="ORF">WJX74_004871</name>
</gene>
<dbReference type="InterPro" id="IPR052208">
    <property type="entry name" value="DmX-like/RAVE_component"/>
</dbReference>
<evidence type="ECO:0000313" key="4">
    <source>
        <dbReference type="EMBL" id="KAK9827838.1"/>
    </source>
</evidence>
<dbReference type="SUPFAM" id="SSF50952">
    <property type="entry name" value="Soluble quinoprotein glucose dehydrogenase"/>
    <property type="match status" value="1"/>
</dbReference>
<dbReference type="Pfam" id="PF12234">
    <property type="entry name" value="Rav1p_C"/>
    <property type="match status" value="1"/>
</dbReference>
<dbReference type="InterPro" id="IPR015943">
    <property type="entry name" value="WD40/YVTN_repeat-like_dom_sf"/>
</dbReference>
<feature type="domain" description="RAVE complex protein Rav1 C-terminal" evidence="3">
    <location>
        <begin position="1688"/>
        <end position="1841"/>
    </location>
</feature>
<feature type="repeat" description="WD" evidence="1">
    <location>
        <begin position="558"/>
        <end position="592"/>
    </location>
</feature>
<dbReference type="InterPro" id="IPR022033">
    <property type="entry name" value="Rav1p_C"/>
</dbReference>
<feature type="region of interest" description="Disordered" evidence="2">
    <location>
        <begin position="2340"/>
        <end position="2361"/>
    </location>
</feature>
<protein>
    <recommendedName>
        <fullName evidence="3">RAVE complex protein Rav1 C-terminal domain-containing protein</fullName>
    </recommendedName>
</protein>
<dbReference type="EMBL" id="JALJOS010000017">
    <property type="protein sequence ID" value="KAK9827838.1"/>
    <property type="molecule type" value="Genomic_DNA"/>
</dbReference>
<dbReference type="PROSITE" id="PS50082">
    <property type="entry name" value="WD_REPEATS_2"/>
    <property type="match status" value="1"/>
</dbReference>
<feature type="region of interest" description="Disordered" evidence="2">
    <location>
        <begin position="295"/>
        <end position="314"/>
    </location>
</feature>
<feature type="compositionally biased region" description="Acidic residues" evidence="2">
    <location>
        <begin position="1375"/>
        <end position="1386"/>
    </location>
</feature>
<dbReference type="Proteomes" id="UP001438707">
    <property type="component" value="Unassembled WGS sequence"/>
</dbReference>
<organism evidence="4 5">
    <name type="scientific">Apatococcus lobatus</name>
    <dbReference type="NCBI Taxonomy" id="904363"/>
    <lineage>
        <taxon>Eukaryota</taxon>
        <taxon>Viridiplantae</taxon>
        <taxon>Chlorophyta</taxon>
        <taxon>core chlorophytes</taxon>
        <taxon>Trebouxiophyceae</taxon>
        <taxon>Chlorellales</taxon>
        <taxon>Chlorellaceae</taxon>
        <taxon>Apatococcus</taxon>
    </lineage>
</organism>
<evidence type="ECO:0000256" key="1">
    <source>
        <dbReference type="PROSITE-ProRule" id="PRU00221"/>
    </source>
</evidence>
<proteinExistence type="predicted"/>
<dbReference type="SMART" id="SM00320">
    <property type="entry name" value="WD40"/>
    <property type="match status" value="5"/>
</dbReference>
<evidence type="ECO:0000259" key="3">
    <source>
        <dbReference type="Pfam" id="PF12234"/>
    </source>
</evidence>
<dbReference type="Pfam" id="PF00400">
    <property type="entry name" value="WD40"/>
    <property type="match status" value="2"/>
</dbReference>
<dbReference type="PANTHER" id="PTHR13950:SF9">
    <property type="entry name" value="RABCONNECTIN-3A"/>
    <property type="match status" value="1"/>
</dbReference>
<comment type="caution">
    <text evidence="4">The sequence shown here is derived from an EMBL/GenBank/DDBJ whole genome shotgun (WGS) entry which is preliminary data.</text>
</comment>
<feature type="compositionally biased region" description="Low complexity" evidence="2">
    <location>
        <begin position="1191"/>
        <end position="1203"/>
    </location>
</feature>
<name>A0AAW1R202_9CHLO</name>
<dbReference type="InterPro" id="IPR001680">
    <property type="entry name" value="WD40_rpt"/>
</dbReference>
<reference evidence="4 5" key="1">
    <citation type="journal article" date="2024" name="Nat. Commun.">
        <title>Phylogenomics reveals the evolutionary origins of lichenization in chlorophyte algae.</title>
        <authorList>
            <person name="Puginier C."/>
            <person name="Libourel C."/>
            <person name="Otte J."/>
            <person name="Skaloud P."/>
            <person name="Haon M."/>
            <person name="Grisel S."/>
            <person name="Petersen M."/>
            <person name="Berrin J.G."/>
            <person name="Delaux P.M."/>
            <person name="Dal Grande F."/>
            <person name="Keller J."/>
        </authorList>
    </citation>
    <scope>NUCLEOTIDE SEQUENCE [LARGE SCALE GENOMIC DNA]</scope>
    <source>
        <strain evidence="4 5">SAG 2145</strain>
    </source>
</reference>
<evidence type="ECO:0000256" key="2">
    <source>
        <dbReference type="SAM" id="MobiDB-lite"/>
    </source>
</evidence>
<dbReference type="GO" id="GO:0007035">
    <property type="term" value="P:vacuolar acidification"/>
    <property type="evidence" value="ECO:0007669"/>
    <property type="project" value="TreeGrafter"/>
</dbReference>